<protein>
    <submittedName>
        <fullName evidence="3">Uncharacterized protein</fullName>
    </submittedName>
</protein>
<evidence type="ECO:0000256" key="1">
    <source>
        <dbReference type="SAM" id="MobiDB-lite"/>
    </source>
</evidence>
<name>A0A9D4GBA2_DREPO</name>
<reference evidence="3" key="2">
    <citation type="submission" date="2020-11" db="EMBL/GenBank/DDBJ databases">
        <authorList>
            <person name="McCartney M.A."/>
            <person name="Auch B."/>
            <person name="Kono T."/>
            <person name="Mallez S."/>
            <person name="Becker A."/>
            <person name="Gohl D.M."/>
            <person name="Silverstein K.A.T."/>
            <person name="Koren S."/>
            <person name="Bechman K.B."/>
            <person name="Herman A."/>
            <person name="Abrahante J.E."/>
            <person name="Garbe J."/>
        </authorList>
    </citation>
    <scope>NUCLEOTIDE SEQUENCE</scope>
    <source>
        <strain evidence="3">Duluth1</strain>
        <tissue evidence="3">Whole animal</tissue>
    </source>
</reference>
<dbReference type="AlphaFoldDB" id="A0A9D4GBA2"/>
<evidence type="ECO:0000313" key="3">
    <source>
        <dbReference type="EMBL" id="KAH3813955.1"/>
    </source>
</evidence>
<dbReference type="Proteomes" id="UP000828390">
    <property type="component" value="Unassembled WGS sequence"/>
</dbReference>
<proteinExistence type="predicted"/>
<evidence type="ECO:0000313" key="4">
    <source>
        <dbReference type="Proteomes" id="UP000828390"/>
    </source>
</evidence>
<feature type="region of interest" description="Disordered" evidence="1">
    <location>
        <begin position="1"/>
        <end position="20"/>
    </location>
</feature>
<keyword evidence="4" id="KW-1185">Reference proteome</keyword>
<accession>A0A9D4GBA2</accession>
<organism evidence="3 4">
    <name type="scientific">Dreissena polymorpha</name>
    <name type="common">Zebra mussel</name>
    <name type="synonym">Mytilus polymorpha</name>
    <dbReference type="NCBI Taxonomy" id="45954"/>
    <lineage>
        <taxon>Eukaryota</taxon>
        <taxon>Metazoa</taxon>
        <taxon>Spiralia</taxon>
        <taxon>Lophotrochozoa</taxon>
        <taxon>Mollusca</taxon>
        <taxon>Bivalvia</taxon>
        <taxon>Autobranchia</taxon>
        <taxon>Heteroconchia</taxon>
        <taxon>Euheterodonta</taxon>
        <taxon>Imparidentia</taxon>
        <taxon>Neoheterodontei</taxon>
        <taxon>Myida</taxon>
        <taxon>Dreissenoidea</taxon>
        <taxon>Dreissenidae</taxon>
        <taxon>Dreissena</taxon>
    </lineage>
</organism>
<reference evidence="3" key="1">
    <citation type="journal article" date="2019" name="bioRxiv">
        <title>The Genome of the Zebra Mussel, Dreissena polymorpha: A Resource for Invasive Species Research.</title>
        <authorList>
            <person name="McCartney M.A."/>
            <person name="Auch B."/>
            <person name="Kono T."/>
            <person name="Mallez S."/>
            <person name="Zhang Y."/>
            <person name="Obille A."/>
            <person name="Becker A."/>
            <person name="Abrahante J.E."/>
            <person name="Garbe J."/>
            <person name="Badalamenti J.P."/>
            <person name="Herman A."/>
            <person name="Mangelson H."/>
            <person name="Liachko I."/>
            <person name="Sullivan S."/>
            <person name="Sone E.D."/>
            <person name="Koren S."/>
            <person name="Silverstein K.A.T."/>
            <person name="Beckman K.B."/>
            <person name="Gohl D.M."/>
        </authorList>
    </citation>
    <scope>NUCLEOTIDE SEQUENCE</scope>
    <source>
        <strain evidence="3">Duluth1</strain>
        <tissue evidence="3">Whole animal</tissue>
    </source>
</reference>
<comment type="caution">
    <text evidence="3">The sequence shown here is derived from an EMBL/GenBank/DDBJ whole genome shotgun (WGS) entry which is preliminary data.</text>
</comment>
<sequence length="73" mass="8263">MDKQYQMITDDDVSPDPNDMRQINASEEAATVKTAIGKGSIGVTFNQLLKSGKHRLQYSGTVYVHHQWYLCMT</sequence>
<dbReference type="EMBL" id="JAIWYP010000006">
    <property type="protein sequence ID" value="KAH3813874.1"/>
    <property type="molecule type" value="Genomic_DNA"/>
</dbReference>
<dbReference type="EMBL" id="JAIWYP010000006">
    <property type="protein sequence ID" value="KAH3813955.1"/>
    <property type="molecule type" value="Genomic_DNA"/>
</dbReference>
<evidence type="ECO:0000313" key="2">
    <source>
        <dbReference type="EMBL" id="KAH3813874.1"/>
    </source>
</evidence>
<gene>
    <name evidence="2" type="ORF">DPMN_142345</name>
    <name evidence="3" type="ORF">DPMN_142429</name>
</gene>